<dbReference type="InterPro" id="IPR043158">
    <property type="entry name" value="Wnt_C"/>
</dbReference>
<dbReference type="Pfam" id="PF00110">
    <property type="entry name" value="wnt"/>
    <property type="match status" value="1"/>
</dbReference>
<proteinExistence type="inferred from homology"/>
<dbReference type="GO" id="GO:0005109">
    <property type="term" value="F:frizzled binding"/>
    <property type="evidence" value="ECO:0007669"/>
    <property type="project" value="TreeGrafter"/>
</dbReference>
<keyword evidence="6 8" id="KW-0879">Wnt signaling pathway</keyword>
<dbReference type="PRINTS" id="PR01349">
    <property type="entry name" value="WNTPROTEIN"/>
</dbReference>
<keyword evidence="5" id="KW-0272">Extracellular matrix</keyword>
<evidence type="ECO:0000256" key="8">
    <source>
        <dbReference type="RuleBase" id="RU003500"/>
    </source>
</evidence>
<evidence type="ECO:0000313" key="9">
    <source>
        <dbReference type="EnsemblMetazoa" id="XP_020913046.1"/>
    </source>
</evidence>
<dbReference type="GeneID" id="110250757"/>
<evidence type="ECO:0000256" key="3">
    <source>
        <dbReference type="ARBA" id="ARBA00022473"/>
    </source>
</evidence>
<keyword evidence="7" id="KW-1015">Disulfide bond</keyword>
<keyword evidence="4" id="KW-0964">Secreted</keyword>
<protein>
    <recommendedName>
        <fullName evidence="8">Protein Wnt</fullName>
    </recommendedName>
</protein>
<name>A0A913Y2E6_EXADI</name>
<dbReference type="AlphaFoldDB" id="A0A913Y2E6"/>
<comment type="subcellular location">
    <subcellularLocation>
        <location evidence="1 8">Secreted</location>
        <location evidence="1 8">Extracellular space</location>
        <location evidence="1 8">Extracellular matrix</location>
    </subcellularLocation>
</comment>
<dbReference type="Proteomes" id="UP000887567">
    <property type="component" value="Unplaced"/>
</dbReference>
<dbReference type="SMART" id="SM00097">
    <property type="entry name" value="WNT1"/>
    <property type="match status" value="1"/>
</dbReference>
<dbReference type="GO" id="GO:0030182">
    <property type="term" value="P:neuron differentiation"/>
    <property type="evidence" value="ECO:0007669"/>
    <property type="project" value="TreeGrafter"/>
</dbReference>
<evidence type="ECO:0000256" key="5">
    <source>
        <dbReference type="ARBA" id="ARBA00022530"/>
    </source>
</evidence>
<dbReference type="OrthoDB" id="5945655at2759"/>
<evidence type="ECO:0000256" key="6">
    <source>
        <dbReference type="ARBA" id="ARBA00022687"/>
    </source>
</evidence>
<dbReference type="GO" id="GO:0005125">
    <property type="term" value="F:cytokine activity"/>
    <property type="evidence" value="ECO:0007669"/>
    <property type="project" value="TreeGrafter"/>
</dbReference>
<evidence type="ECO:0000256" key="7">
    <source>
        <dbReference type="ARBA" id="ARBA00023157"/>
    </source>
</evidence>
<dbReference type="GO" id="GO:0060070">
    <property type="term" value="P:canonical Wnt signaling pathway"/>
    <property type="evidence" value="ECO:0007669"/>
    <property type="project" value="TreeGrafter"/>
</dbReference>
<dbReference type="EnsemblMetazoa" id="XM_021057387.2">
    <property type="protein sequence ID" value="XP_020913046.1"/>
    <property type="gene ID" value="LOC110250757"/>
</dbReference>
<evidence type="ECO:0000313" key="10">
    <source>
        <dbReference type="Proteomes" id="UP000887567"/>
    </source>
</evidence>
<evidence type="ECO:0000256" key="1">
    <source>
        <dbReference type="ARBA" id="ARBA00004498"/>
    </source>
</evidence>
<organism evidence="9 10">
    <name type="scientific">Exaiptasia diaphana</name>
    <name type="common">Tropical sea anemone</name>
    <name type="synonym">Aiptasia pulchella</name>
    <dbReference type="NCBI Taxonomy" id="2652724"/>
    <lineage>
        <taxon>Eukaryota</taxon>
        <taxon>Metazoa</taxon>
        <taxon>Cnidaria</taxon>
        <taxon>Anthozoa</taxon>
        <taxon>Hexacorallia</taxon>
        <taxon>Actiniaria</taxon>
        <taxon>Aiptasiidae</taxon>
        <taxon>Exaiptasia</taxon>
    </lineage>
</organism>
<evidence type="ECO:0000256" key="4">
    <source>
        <dbReference type="ARBA" id="ARBA00022525"/>
    </source>
</evidence>
<dbReference type="RefSeq" id="XP_020913046.1">
    <property type="nucleotide sequence ID" value="XM_021057387.2"/>
</dbReference>
<dbReference type="GO" id="GO:0045165">
    <property type="term" value="P:cell fate commitment"/>
    <property type="evidence" value="ECO:0007669"/>
    <property type="project" value="TreeGrafter"/>
</dbReference>
<reference evidence="9" key="1">
    <citation type="submission" date="2022-11" db="UniProtKB">
        <authorList>
            <consortium name="EnsemblMetazoa"/>
        </authorList>
    </citation>
    <scope>IDENTIFICATION</scope>
</reference>
<dbReference type="PANTHER" id="PTHR12027:SF98">
    <property type="entry name" value="PROTEIN WNT"/>
    <property type="match status" value="1"/>
</dbReference>
<comment type="similarity">
    <text evidence="2 8">Belongs to the Wnt family.</text>
</comment>
<dbReference type="OMA" id="HEMDNCE"/>
<evidence type="ECO:0000256" key="2">
    <source>
        <dbReference type="ARBA" id="ARBA00005683"/>
    </source>
</evidence>
<dbReference type="GO" id="GO:0005615">
    <property type="term" value="C:extracellular space"/>
    <property type="evidence" value="ECO:0007669"/>
    <property type="project" value="TreeGrafter"/>
</dbReference>
<dbReference type="PANTHER" id="PTHR12027">
    <property type="entry name" value="WNT RELATED"/>
    <property type="match status" value="1"/>
</dbReference>
<dbReference type="Gene3D" id="3.30.2460.20">
    <property type="match status" value="1"/>
</dbReference>
<keyword evidence="3 8" id="KW-0217">Developmental protein</keyword>
<dbReference type="InterPro" id="IPR005817">
    <property type="entry name" value="Wnt"/>
</dbReference>
<accession>A0A913Y2E6</accession>
<dbReference type="KEGG" id="epa:110250757"/>
<sequence>MELTYRYAFTVVLVVVQIHSKGTQCYDIFNANNQFEDPILNPETVCENTPSLNKNQMILCRKWPDVVASALQGMQYAVHECQAQYRYRRWNCSSLEMNNGNPMTNPILTRGFRETAFVHAIIAAGVTSSIAKSCSYGKLSACSCDGSMRGKGDGWKWGGCGDNIIYGAMFAKLFLNGEERGHDIYSKMKLHNNMVGTSTVQVNSKTKCKCHGMCGSCSVKTCWKTAPNFREVGDRLMEKYDYATLIRTKNRSSGKVKIRPVRKKFRRSNFKEDLVYFEKSPDYCHRDKSLMISGTSGRICSTDSLDTDNCERLCCGRPFMIKRMSVAKRCKCHFNWCCYVICNTCTETSVLNVCT</sequence>
<comment type="function">
    <text evidence="8">Ligand for members of the frizzled family of seven transmembrane receptors.</text>
</comment>
<keyword evidence="10" id="KW-1185">Reference proteome</keyword>